<organism evidence="9 10">
    <name type="scientific">Sphaerulina musiva (strain SO2202)</name>
    <name type="common">Poplar stem canker fungus</name>
    <name type="synonym">Septoria musiva</name>
    <dbReference type="NCBI Taxonomy" id="692275"/>
    <lineage>
        <taxon>Eukaryota</taxon>
        <taxon>Fungi</taxon>
        <taxon>Dikarya</taxon>
        <taxon>Ascomycota</taxon>
        <taxon>Pezizomycotina</taxon>
        <taxon>Dothideomycetes</taxon>
        <taxon>Dothideomycetidae</taxon>
        <taxon>Mycosphaerellales</taxon>
        <taxon>Mycosphaerellaceae</taxon>
        <taxon>Sphaerulina</taxon>
    </lineage>
</organism>
<sequence>MLFNTPTTGQVQILATAGVFLAISWITLGLRFWVRFVVIKNPGWDDAALLFTALIFTGFCTTLILIETVGGANRVNELNFPQLNRLIGMVIAALELYLATMVVFKISLAIFYLRIVIRTWQRYVVIGACVINTIYGVFLLFTALFNCGNPSKYLINEIKGACLSNTVTNGIQLAGCILNAATDGIFALLPVSILYKAAIPLSAKFISGFILLLACGGSIVSVIRIRYIDGLVPGPDFFSTMINLCILSIVECGVGISAASAATLRPLFCSLMQQVRPVITSQGSNAVKGKSSPGYSVEARSSQAMSPPPGNHELFEFEDRDYVSRFSRWSDWSLGPGQKGSRAKARLGTTGMDVPESNQQTAKDSVAYEVLERDTSISPLRPLPPPPEPPQPPPKSGEQVVTRTKSKRTKSQIKRTLSVRDRGISAPIPHIVSQISPTTASHMPSAFNVDRRRRGSPDWEYPDGYDPWSPGPV</sequence>
<reference evidence="9 10" key="1">
    <citation type="journal article" date="2012" name="PLoS Pathog.">
        <title>Diverse lifestyles and strategies of plant pathogenesis encoded in the genomes of eighteen Dothideomycetes fungi.</title>
        <authorList>
            <person name="Ohm R.A."/>
            <person name="Feau N."/>
            <person name="Henrissat B."/>
            <person name="Schoch C.L."/>
            <person name="Horwitz B.A."/>
            <person name="Barry K.W."/>
            <person name="Condon B.J."/>
            <person name="Copeland A.C."/>
            <person name="Dhillon B."/>
            <person name="Glaser F."/>
            <person name="Hesse C.N."/>
            <person name="Kosti I."/>
            <person name="LaButti K."/>
            <person name="Lindquist E.A."/>
            <person name="Lucas S."/>
            <person name="Salamov A.A."/>
            <person name="Bradshaw R.E."/>
            <person name="Ciuffetti L."/>
            <person name="Hamelin R.C."/>
            <person name="Kema G.H.J."/>
            <person name="Lawrence C."/>
            <person name="Scott J.A."/>
            <person name="Spatafora J.W."/>
            <person name="Turgeon B.G."/>
            <person name="de Wit P.J.G.M."/>
            <person name="Zhong S."/>
            <person name="Goodwin S.B."/>
            <person name="Grigoriev I.V."/>
        </authorList>
    </citation>
    <scope>NUCLEOTIDE SEQUENCE [LARGE SCALE GENOMIC DNA]</scope>
    <source>
        <strain evidence="9 10">SO2202</strain>
    </source>
</reference>
<dbReference type="PANTHER" id="PTHR33048:SF96">
    <property type="entry name" value="INTEGRAL MEMBRANE PROTEIN"/>
    <property type="match status" value="1"/>
</dbReference>
<dbReference type="eggNOG" id="ENOG502RS21">
    <property type="taxonomic scope" value="Eukaryota"/>
</dbReference>
<keyword evidence="10" id="KW-1185">Reference proteome</keyword>
<feature type="transmembrane region" description="Helical" evidence="7">
    <location>
        <begin position="123"/>
        <end position="145"/>
    </location>
</feature>
<gene>
    <name evidence="9" type="ORF">SEPMUDRAFT_147092</name>
</gene>
<dbReference type="OrthoDB" id="4682787at2759"/>
<evidence type="ECO:0000256" key="2">
    <source>
        <dbReference type="ARBA" id="ARBA00022692"/>
    </source>
</evidence>
<feature type="region of interest" description="Disordered" evidence="6">
    <location>
        <begin position="436"/>
        <end position="473"/>
    </location>
</feature>
<dbReference type="EMBL" id="KB456261">
    <property type="protein sequence ID" value="EMF15127.1"/>
    <property type="molecule type" value="Genomic_DNA"/>
</dbReference>
<feature type="domain" description="Rhodopsin" evidence="8">
    <location>
        <begin position="30"/>
        <end position="268"/>
    </location>
</feature>
<accession>M3B5Q3</accession>
<feature type="compositionally biased region" description="Basic residues" evidence="6">
    <location>
        <begin position="404"/>
        <end position="413"/>
    </location>
</feature>
<dbReference type="PANTHER" id="PTHR33048">
    <property type="entry name" value="PTH11-LIKE INTEGRAL MEMBRANE PROTEIN (AFU_ORTHOLOGUE AFUA_5G11245)"/>
    <property type="match status" value="1"/>
</dbReference>
<dbReference type="STRING" id="692275.M3B5Q3"/>
<feature type="compositionally biased region" description="Pro residues" evidence="6">
    <location>
        <begin position="381"/>
        <end position="395"/>
    </location>
</feature>
<dbReference type="RefSeq" id="XP_016763248.1">
    <property type="nucleotide sequence ID" value="XM_016904075.1"/>
</dbReference>
<name>M3B5Q3_SPHMS</name>
<dbReference type="HOGENOM" id="CLU_577670_0_0_1"/>
<evidence type="ECO:0000256" key="6">
    <source>
        <dbReference type="SAM" id="MobiDB-lite"/>
    </source>
</evidence>
<evidence type="ECO:0000256" key="7">
    <source>
        <dbReference type="SAM" id="Phobius"/>
    </source>
</evidence>
<keyword evidence="3 7" id="KW-1133">Transmembrane helix</keyword>
<evidence type="ECO:0000313" key="10">
    <source>
        <dbReference type="Proteomes" id="UP000016931"/>
    </source>
</evidence>
<feature type="region of interest" description="Disordered" evidence="6">
    <location>
        <begin position="283"/>
        <end position="313"/>
    </location>
</feature>
<evidence type="ECO:0000313" key="9">
    <source>
        <dbReference type="EMBL" id="EMF15127.1"/>
    </source>
</evidence>
<dbReference type="GeneID" id="27901212"/>
<feature type="transmembrane region" description="Helical" evidence="7">
    <location>
        <begin position="171"/>
        <end position="193"/>
    </location>
</feature>
<feature type="transmembrane region" description="Helical" evidence="7">
    <location>
        <begin position="86"/>
        <end position="111"/>
    </location>
</feature>
<dbReference type="AlphaFoldDB" id="M3B5Q3"/>
<evidence type="ECO:0000256" key="5">
    <source>
        <dbReference type="ARBA" id="ARBA00038359"/>
    </source>
</evidence>
<dbReference type="Proteomes" id="UP000016931">
    <property type="component" value="Unassembled WGS sequence"/>
</dbReference>
<comment type="subcellular location">
    <subcellularLocation>
        <location evidence="1">Membrane</location>
        <topology evidence="1">Multi-pass membrane protein</topology>
    </subcellularLocation>
</comment>
<keyword evidence="4 7" id="KW-0472">Membrane</keyword>
<feature type="transmembrane region" description="Helical" evidence="7">
    <location>
        <begin position="12"/>
        <end position="34"/>
    </location>
</feature>
<feature type="transmembrane region" description="Helical" evidence="7">
    <location>
        <begin position="237"/>
        <end position="264"/>
    </location>
</feature>
<keyword evidence="2 7" id="KW-0812">Transmembrane</keyword>
<proteinExistence type="inferred from homology"/>
<evidence type="ECO:0000259" key="8">
    <source>
        <dbReference type="Pfam" id="PF20684"/>
    </source>
</evidence>
<dbReference type="InterPro" id="IPR052337">
    <property type="entry name" value="SAT4-like"/>
</dbReference>
<evidence type="ECO:0000256" key="3">
    <source>
        <dbReference type="ARBA" id="ARBA00022989"/>
    </source>
</evidence>
<protein>
    <recommendedName>
        <fullName evidence="8">Rhodopsin domain-containing protein</fullName>
    </recommendedName>
</protein>
<feature type="transmembrane region" description="Helical" evidence="7">
    <location>
        <begin position="46"/>
        <end position="66"/>
    </location>
</feature>
<dbReference type="Pfam" id="PF20684">
    <property type="entry name" value="Fung_rhodopsin"/>
    <property type="match status" value="1"/>
</dbReference>
<evidence type="ECO:0000256" key="1">
    <source>
        <dbReference type="ARBA" id="ARBA00004141"/>
    </source>
</evidence>
<feature type="region of interest" description="Disordered" evidence="6">
    <location>
        <begin position="376"/>
        <end position="422"/>
    </location>
</feature>
<comment type="similarity">
    <text evidence="5">Belongs to the SAT4 family.</text>
</comment>
<evidence type="ECO:0000256" key="4">
    <source>
        <dbReference type="ARBA" id="ARBA00023136"/>
    </source>
</evidence>
<dbReference type="GO" id="GO:0016020">
    <property type="term" value="C:membrane"/>
    <property type="evidence" value="ECO:0007669"/>
    <property type="project" value="UniProtKB-SubCell"/>
</dbReference>
<dbReference type="InterPro" id="IPR049326">
    <property type="entry name" value="Rhodopsin_dom_fungi"/>
</dbReference>
<feature type="transmembrane region" description="Helical" evidence="7">
    <location>
        <begin position="205"/>
        <end position="225"/>
    </location>
</feature>